<sequence length="47" mass="4935">MSGFLSTVLAKAVVMLLEALLTRIVQSLITSLSRTGNLGRNGNLGFA</sequence>
<dbReference type="Proteomes" id="UP001499930">
    <property type="component" value="Unassembled WGS sequence"/>
</dbReference>
<evidence type="ECO:0000313" key="1">
    <source>
        <dbReference type="EMBL" id="GAA2992616.1"/>
    </source>
</evidence>
<dbReference type="EMBL" id="BAAAWD010000006">
    <property type="protein sequence ID" value="GAA2992616.1"/>
    <property type="molecule type" value="Genomic_DNA"/>
</dbReference>
<proteinExistence type="predicted"/>
<name>A0ABP6K8X9_9ACTN</name>
<organism evidence="1 2">
    <name type="scientific">Streptosporangium longisporum</name>
    <dbReference type="NCBI Taxonomy" id="46187"/>
    <lineage>
        <taxon>Bacteria</taxon>
        <taxon>Bacillati</taxon>
        <taxon>Actinomycetota</taxon>
        <taxon>Actinomycetes</taxon>
        <taxon>Streptosporangiales</taxon>
        <taxon>Streptosporangiaceae</taxon>
        <taxon>Streptosporangium</taxon>
    </lineage>
</organism>
<gene>
    <name evidence="1" type="ORF">GCM10017559_10980</name>
</gene>
<accession>A0ABP6K8X9</accession>
<reference evidence="2" key="1">
    <citation type="journal article" date="2019" name="Int. J. Syst. Evol. Microbiol.">
        <title>The Global Catalogue of Microorganisms (GCM) 10K type strain sequencing project: providing services to taxonomists for standard genome sequencing and annotation.</title>
        <authorList>
            <consortium name="The Broad Institute Genomics Platform"/>
            <consortium name="The Broad Institute Genome Sequencing Center for Infectious Disease"/>
            <person name="Wu L."/>
            <person name="Ma J."/>
        </authorList>
    </citation>
    <scope>NUCLEOTIDE SEQUENCE [LARGE SCALE GENOMIC DNA]</scope>
    <source>
        <strain evidence="2">JCM 3106</strain>
    </source>
</reference>
<protein>
    <submittedName>
        <fullName evidence="1">Uncharacterized protein</fullName>
    </submittedName>
</protein>
<comment type="caution">
    <text evidence="1">The sequence shown here is derived from an EMBL/GenBank/DDBJ whole genome shotgun (WGS) entry which is preliminary data.</text>
</comment>
<keyword evidence="2" id="KW-1185">Reference proteome</keyword>
<evidence type="ECO:0000313" key="2">
    <source>
        <dbReference type="Proteomes" id="UP001499930"/>
    </source>
</evidence>
<dbReference type="RefSeq" id="WP_344889235.1">
    <property type="nucleotide sequence ID" value="NZ_BAAAWD010000006.1"/>
</dbReference>